<dbReference type="GO" id="GO:0000731">
    <property type="term" value="P:DNA synthesis involved in DNA repair"/>
    <property type="evidence" value="ECO:0007669"/>
    <property type="project" value="TreeGrafter"/>
</dbReference>
<dbReference type="Pfam" id="PF13476">
    <property type="entry name" value="AAA_23"/>
    <property type="match status" value="1"/>
</dbReference>
<dbReference type="EMBL" id="MTEJ01000185">
    <property type="protein sequence ID" value="OQX08135.1"/>
    <property type="molecule type" value="Genomic_DNA"/>
</dbReference>
<proteinExistence type="predicted"/>
<dbReference type="Pfam" id="PF13304">
    <property type="entry name" value="AAA_21"/>
    <property type="match status" value="1"/>
</dbReference>
<dbReference type="InterPro" id="IPR027417">
    <property type="entry name" value="P-loop_NTPase"/>
</dbReference>
<accession>A0A1Y1QKS7</accession>
<dbReference type="InterPro" id="IPR003959">
    <property type="entry name" value="ATPase_AAA_core"/>
</dbReference>
<sequence length="524" mass="58283">MKLNAITLKNFRCYEDLTVRLHPQLTVLVANNGGGKTALLDALRIGLWPFVSSFDLANVALDNDILKSLYMFSTINQDDVRVLKVGKKMARQLPTSIAMTGRYAQDEHTWQRSLESEAQTAVVVDSEGVAQLVSFAKQQQQEARNLSRQAEILPILAFYGTGRLWGSSESIALHSPRLKKNEFSKIENALPLAGSIVGKEAVTGDTIIKLVPFLGPIAGAYELYKLAKAALNEIREESISHDVVSENTRTYAYANCLDSDASFEQFEHWYSTEFQKMWEEEREQDKESCSSSDAGLAVRAAQQAIDTVLGATGWHRLEYSISYGRTLILHHPLQGILRVDQLSDGVKNMLAMVADIAYRCVLLNSHLGSQAAQKTPGIVMIDEVDMHLHPSWQQTVLDSLTQAFPNIQFIVTTHSPQVLSTVHRENIRLLGTNEAGQMTVSEPLADSYGEPSNDVLQAIMHVDPQPPVPEKADLERLTELVDQGLSDDAEAQRLLAALKQSLNPHHPQLEKVERSIRRQRALGR</sequence>
<dbReference type="Gene3D" id="3.40.50.300">
    <property type="entry name" value="P-loop containing nucleotide triphosphate hydrolases"/>
    <property type="match status" value="2"/>
</dbReference>
<dbReference type="Proteomes" id="UP000192491">
    <property type="component" value="Unassembled WGS sequence"/>
</dbReference>
<evidence type="ECO:0000259" key="1">
    <source>
        <dbReference type="Pfam" id="PF13304"/>
    </source>
</evidence>
<dbReference type="GO" id="GO:0005524">
    <property type="term" value="F:ATP binding"/>
    <property type="evidence" value="ECO:0007669"/>
    <property type="project" value="InterPro"/>
</dbReference>
<dbReference type="PANTHER" id="PTHR32182:SF23">
    <property type="entry name" value="ATP BINDING PROTEIN"/>
    <property type="match status" value="1"/>
</dbReference>
<dbReference type="SUPFAM" id="SSF52540">
    <property type="entry name" value="P-loop containing nucleoside triphosphate hydrolases"/>
    <property type="match status" value="1"/>
</dbReference>
<reference evidence="3 4" key="1">
    <citation type="submission" date="2017-01" db="EMBL/GenBank/DDBJ databases">
        <title>Novel large sulfur bacteria in the metagenomes of groundwater-fed chemosynthetic microbial mats in the Lake Huron basin.</title>
        <authorList>
            <person name="Sharrar A.M."/>
            <person name="Flood B.E."/>
            <person name="Bailey J.V."/>
            <person name="Jones D.S."/>
            <person name="Biddanda B."/>
            <person name="Ruberg S.A."/>
            <person name="Marcus D.N."/>
            <person name="Dick G.J."/>
        </authorList>
    </citation>
    <scope>NUCLEOTIDE SEQUENCE [LARGE SCALE GENOMIC DNA]</scope>
    <source>
        <strain evidence="3">A8</strain>
    </source>
</reference>
<feature type="domain" description="ATPase AAA-type core" evidence="1">
    <location>
        <begin position="308"/>
        <end position="420"/>
    </location>
</feature>
<evidence type="ECO:0000259" key="2">
    <source>
        <dbReference type="Pfam" id="PF13476"/>
    </source>
</evidence>
<name>A0A1Y1QKS7_9GAMM</name>
<dbReference type="GO" id="GO:0016887">
    <property type="term" value="F:ATP hydrolysis activity"/>
    <property type="evidence" value="ECO:0007669"/>
    <property type="project" value="InterPro"/>
</dbReference>
<dbReference type="GO" id="GO:0006302">
    <property type="term" value="P:double-strand break repair"/>
    <property type="evidence" value="ECO:0007669"/>
    <property type="project" value="InterPro"/>
</dbReference>
<dbReference type="PANTHER" id="PTHR32182">
    <property type="entry name" value="DNA REPLICATION AND REPAIR PROTEIN RECF"/>
    <property type="match status" value="1"/>
</dbReference>
<feature type="domain" description="Rad50/SbcC-type AAA" evidence="2">
    <location>
        <begin position="6"/>
        <end position="237"/>
    </location>
</feature>
<comment type="caution">
    <text evidence="3">The sequence shown here is derived from an EMBL/GenBank/DDBJ whole genome shotgun (WGS) entry which is preliminary data.</text>
</comment>
<evidence type="ECO:0000313" key="4">
    <source>
        <dbReference type="Proteomes" id="UP000192491"/>
    </source>
</evidence>
<evidence type="ECO:0008006" key="5">
    <source>
        <dbReference type="Google" id="ProtNLM"/>
    </source>
</evidence>
<dbReference type="AlphaFoldDB" id="A0A1Y1QKS7"/>
<gene>
    <name evidence="3" type="ORF">BWK73_26285</name>
</gene>
<protein>
    <recommendedName>
        <fullName evidence="5">ATP-binding protein</fullName>
    </recommendedName>
</protein>
<evidence type="ECO:0000313" key="3">
    <source>
        <dbReference type="EMBL" id="OQX08135.1"/>
    </source>
</evidence>
<dbReference type="InterPro" id="IPR038729">
    <property type="entry name" value="Rad50/SbcC_AAA"/>
</dbReference>
<organism evidence="3 4">
    <name type="scientific">Thiothrix lacustris</name>
    <dbReference type="NCBI Taxonomy" id="525917"/>
    <lineage>
        <taxon>Bacteria</taxon>
        <taxon>Pseudomonadati</taxon>
        <taxon>Pseudomonadota</taxon>
        <taxon>Gammaproteobacteria</taxon>
        <taxon>Thiotrichales</taxon>
        <taxon>Thiotrichaceae</taxon>
        <taxon>Thiothrix</taxon>
    </lineage>
</organism>